<evidence type="ECO:0008006" key="3">
    <source>
        <dbReference type="Google" id="ProtNLM"/>
    </source>
</evidence>
<dbReference type="SUPFAM" id="SSF49373">
    <property type="entry name" value="Invasin/intimin cell-adhesion fragments"/>
    <property type="match status" value="1"/>
</dbReference>
<dbReference type="RefSeq" id="WP_212223615.1">
    <property type="nucleotide sequence ID" value="NZ_JAGUCN010000001.1"/>
</dbReference>
<dbReference type="Proteomes" id="UP000721861">
    <property type="component" value="Unassembled WGS sequence"/>
</dbReference>
<dbReference type="InterPro" id="IPR008964">
    <property type="entry name" value="Invasin/intimin_cell_adhesion"/>
</dbReference>
<proteinExistence type="predicted"/>
<keyword evidence="2" id="KW-1185">Reference proteome</keyword>
<name>A0ABS5K5J6_9BACT</name>
<evidence type="ECO:0000313" key="2">
    <source>
        <dbReference type="Proteomes" id="UP000721861"/>
    </source>
</evidence>
<accession>A0ABS5K5J6</accession>
<sequence>MKRNSLFKSTHFSIVIFMLFAGCSKDDEATPKLTVITKEVLVQSGETQTIVVESDFPVSFFSANGFHATINKEGIVKGYKVGKTEIIVECEGEAIKVPVETIGNHNLFKEPILDWTLKRTNIISAYGTPDVDKVEAIGYQYSGTKGLFYYFDELTKVEGVLVLISKLAVDSLIDYLDERYVYIGNSDGGGIILINAYEPEEASTAIRVVEDEEYIIVAYFPISSLELKSIDKANEPITEIIRHMLSKIR</sequence>
<protein>
    <recommendedName>
        <fullName evidence="3">BIG2 domain-containing protein</fullName>
    </recommendedName>
</protein>
<gene>
    <name evidence="1" type="ORF">KEM09_00215</name>
</gene>
<organism evidence="1 2">
    <name type="scientific">Carboxylicivirga mesophila</name>
    <dbReference type="NCBI Taxonomy" id="1166478"/>
    <lineage>
        <taxon>Bacteria</taxon>
        <taxon>Pseudomonadati</taxon>
        <taxon>Bacteroidota</taxon>
        <taxon>Bacteroidia</taxon>
        <taxon>Marinilabiliales</taxon>
        <taxon>Marinilabiliaceae</taxon>
        <taxon>Carboxylicivirga</taxon>
    </lineage>
</organism>
<dbReference type="EMBL" id="JAGUCN010000001">
    <property type="protein sequence ID" value="MBS2209806.1"/>
    <property type="molecule type" value="Genomic_DNA"/>
</dbReference>
<reference evidence="1 2" key="1">
    <citation type="journal article" date="2014" name="Int. J. Syst. Evol. Microbiol.">
        <title>Carboxylicivirga gen. nov. in the family Marinilabiliaceae with two novel species, Carboxylicivirga mesophila sp. nov. and Carboxylicivirga taeanensis sp. nov., and reclassification of Cytophaga fermentans as Saccharicrinis fermentans gen. nov., comb. nov.</title>
        <authorList>
            <person name="Yang S.H."/>
            <person name="Seo H.S."/>
            <person name="Woo J.H."/>
            <person name="Oh H.M."/>
            <person name="Jang H."/>
            <person name="Lee J.H."/>
            <person name="Kim S.J."/>
            <person name="Kwon K.K."/>
        </authorList>
    </citation>
    <scope>NUCLEOTIDE SEQUENCE [LARGE SCALE GENOMIC DNA]</scope>
    <source>
        <strain evidence="1 2">JCM 18290</strain>
    </source>
</reference>
<comment type="caution">
    <text evidence="1">The sequence shown here is derived from an EMBL/GenBank/DDBJ whole genome shotgun (WGS) entry which is preliminary data.</text>
</comment>
<dbReference type="PROSITE" id="PS51257">
    <property type="entry name" value="PROKAR_LIPOPROTEIN"/>
    <property type="match status" value="1"/>
</dbReference>
<dbReference type="Gene3D" id="2.60.40.1080">
    <property type="match status" value="1"/>
</dbReference>
<evidence type="ECO:0000313" key="1">
    <source>
        <dbReference type="EMBL" id="MBS2209806.1"/>
    </source>
</evidence>